<protein>
    <submittedName>
        <fullName evidence="2">Uncharacterized protein</fullName>
    </submittedName>
</protein>
<evidence type="ECO:0000256" key="1">
    <source>
        <dbReference type="SAM" id="MobiDB-lite"/>
    </source>
</evidence>
<dbReference type="Proteomes" id="UP000676310">
    <property type="component" value="Unassembled WGS sequence"/>
</dbReference>
<sequence>MKRAAGDSSVNLPNKCQKAIASTIKDAVVPKEVKEAAWVADPNQVFRFLYLPGELRNRIYEMAVEWSHRCFPMTHRKPKKPRSRKRTPGDEDRGAAAKPFPYIGLTQVCSLIRNEFRPLWLSTHRFPPFALEGYFKVFFPVLRQTSHLDGKSRKRIQSYYNPAGILRILIKDDCMRDIDILPLLRFRLRFPAYIIDIVSAHPEINPYLMKFLTILINNDSFTWVAYIKQRSITQVLVQAEFYAGRPLRAAMHVVIKERQMSEWVEPGGHFKPLHWTELKRILGVVDLDCDVSFGVDYW</sequence>
<dbReference type="EMBL" id="CAJRGZ010000015">
    <property type="protein sequence ID" value="CAG5146740.1"/>
    <property type="molecule type" value="Genomic_DNA"/>
</dbReference>
<organism evidence="2 3">
    <name type="scientific">Alternaria atra</name>
    <dbReference type="NCBI Taxonomy" id="119953"/>
    <lineage>
        <taxon>Eukaryota</taxon>
        <taxon>Fungi</taxon>
        <taxon>Dikarya</taxon>
        <taxon>Ascomycota</taxon>
        <taxon>Pezizomycotina</taxon>
        <taxon>Dothideomycetes</taxon>
        <taxon>Pleosporomycetidae</taxon>
        <taxon>Pleosporales</taxon>
        <taxon>Pleosporineae</taxon>
        <taxon>Pleosporaceae</taxon>
        <taxon>Alternaria</taxon>
        <taxon>Alternaria sect. Ulocladioides</taxon>
    </lineage>
</organism>
<evidence type="ECO:0000313" key="2">
    <source>
        <dbReference type="EMBL" id="CAG5146740.1"/>
    </source>
</evidence>
<name>A0A8J2N2U8_9PLEO</name>
<feature type="compositionally biased region" description="Basic residues" evidence="1">
    <location>
        <begin position="75"/>
        <end position="86"/>
    </location>
</feature>
<keyword evidence="3" id="KW-1185">Reference proteome</keyword>
<accession>A0A8J2N2U8</accession>
<proteinExistence type="predicted"/>
<dbReference type="RefSeq" id="XP_043165463.1">
    <property type="nucleotide sequence ID" value="XM_043309528.1"/>
</dbReference>
<dbReference type="PANTHER" id="PTHR42085:SF1">
    <property type="entry name" value="F-BOX DOMAIN-CONTAINING PROTEIN"/>
    <property type="match status" value="1"/>
</dbReference>
<dbReference type="AlphaFoldDB" id="A0A8J2N2U8"/>
<comment type="caution">
    <text evidence="2">The sequence shown here is derived from an EMBL/GenBank/DDBJ whole genome shotgun (WGS) entry which is preliminary data.</text>
</comment>
<reference evidence="2" key="1">
    <citation type="submission" date="2021-05" db="EMBL/GenBank/DDBJ databases">
        <authorList>
            <person name="Stam R."/>
        </authorList>
    </citation>
    <scope>NUCLEOTIDE SEQUENCE</scope>
    <source>
        <strain evidence="2">CS162</strain>
    </source>
</reference>
<dbReference type="GeneID" id="67013314"/>
<evidence type="ECO:0000313" key="3">
    <source>
        <dbReference type="Proteomes" id="UP000676310"/>
    </source>
</evidence>
<dbReference type="PANTHER" id="PTHR42085">
    <property type="entry name" value="F-BOX DOMAIN-CONTAINING PROTEIN"/>
    <property type="match status" value="1"/>
</dbReference>
<gene>
    <name evidence="2" type="ORF">ALTATR162_LOCUS1926</name>
</gene>
<feature type="region of interest" description="Disordered" evidence="1">
    <location>
        <begin position="75"/>
        <end position="95"/>
    </location>
</feature>
<dbReference type="OrthoDB" id="3801343at2759"/>
<dbReference type="InterPro" id="IPR038883">
    <property type="entry name" value="AN11006-like"/>
</dbReference>